<dbReference type="RefSeq" id="WP_284101651.1">
    <property type="nucleotide sequence ID" value="NZ_JARRAF010000018.1"/>
</dbReference>
<feature type="chain" id="PRO_5046981175" evidence="1">
    <location>
        <begin position="27"/>
        <end position="271"/>
    </location>
</feature>
<evidence type="ECO:0000256" key="1">
    <source>
        <dbReference type="SAM" id="SignalP"/>
    </source>
</evidence>
<evidence type="ECO:0000313" key="2">
    <source>
        <dbReference type="EMBL" id="MDK2125341.1"/>
    </source>
</evidence>
<name>A0ABT7DZ53_9NEIS</name>
<keyword evidence="3" id="KW-1185">Reference proteome</keyword>
<sequence length="271" mass="29870">MPMQKYRWWVGASCLMLAVAGQQAWAGSAEMPFKVAGKFRRVPVEPFLCRSDAPPKCPAVLAAAEKLAAADCTRQGGELSNRKATADAEHLYAYDLNGDGRPEYAFNTRDMYECSAAPIADCPDATCAYTLYQQQGGQWQVIGHMKDPEHSKILSSSTDGYADLLQDEHRSPLISQWQAGSYARTRARWGNWWLQTADMNDPLLGQWSDLAEGSPVLATPADNAKVLYTQPAGASFVRIIGRVVSKPDFYYVNTCQACGDGFVKKVDIKKQ</sequence>
<organism evidence="2 3">
    <name type="scientific">Parachitinimonas caeni</name>
    <dbReference type="NCBI Taxonomy" id="3031301"/>
    <lineage>
        <taxon>Bacteria</taxon>
        <taxon>Pseudomonadati</taxon>
        <taxon>Pseudomonadota</taxon>
        <taxon>Betaproteobacteria</taxon>
        <taxon>Neisseriales</taxon>
        <taxon>Chitinibacteraceae</taxon>
        <taxon>Parachitinimonas</taxon>
    </lineage>
</organism>
<keyword evidence="1" id="KW-0732">Signal</keyword>
<comment type="caution">
    <text evidence="2">The sequence shown here is derived from an EMBL/GenBank/DDBJ whole genome shotgun (WGS) entry which is preliminary data.</text>
</comment>
<feature type="signal peptide" evidence="1">
    <location>
        <begin position="1"/>
        <end position="26"/>
    </location>
</feature>
<accession>A0ABT7DZ53</accession>
<evidence type="ECO:0000313" key="3">
    <source>
        <dbReference type="Proteomes" id="UP001172778"/>
    </source>
</evidence>
<proteinExistence type="predicted"/>
<dbReference type="EMBL" id="JARRAF010000018">
    <property type="protein sequence ID" value="MDK2125341.1"/>
    <property type="molecule type" value="Genomic_DNA"/>
</dbReference>
<reference evidence="2" key="1">
    <citation type="submission" date="2023-03" db="EMBL/GenBank/DDBJ databases">
        <title>Chitinimonas shenzhenensis gen. nov., sp. nov., a novel member of family Burkholderiaceae isolated from activated sludge collected in Shen Zhen, China.</title>
        <authorList>
            <person name="Wang X."/>
        </authorList>
    </citation>
    <scope>NUCLEOTIDE SEQUENCE</scope>
    <source>
        <strain evidence="2">DQS-5</strain>
    </source>
</reference>
<gene>
    <name evidence="2" type="ORF">PZA18_14890</name>
</gene>
<dbReference type="Proteomes" id="UP001172778">
    <property type="component" value="Unassembled WGS sequence"/>
</dbReference>
<protein>
    <submittedName>
        <fullName evidence="2">Uncharacterized protein</fullName>
    </submittedName>
</protein>